<accession>A0AAD6SZF0</accession>
<evidence type="ECO:0000313" key="2">
    <source>
        <dbReference type="Proteomes" id="UP001218188"/>
    </source>
</evidence>
<reference evidence="1" key="1">
    <citation type="submission" date="2023-03" db="EMBL/GenBank/DDBJ databases">
        <title>Massive genome expansion in bonnet fungi (Mycena s.s.) driven by repeated elements and novel gene families across ecological guilds.</title>
        <authorList>
            <consortium name="Lawrence Berkeley National Laboratory"/>
            <person name="Harder C.B."/>
            <person name="Miyauchi S."/>
            <person name="Viragh M."/>
            <person name="Kuo A."/>
            <person name="Thoen E."/>
            <person name="Andreopoulos B."/>
            <person name="Lu D."/>
            <person name="Skrede I."/>
            <person name="Drula E."/>
            <person name="Henrissat B."/>
            <person name="Morin E."/>
            <person name="Kohler A."/>
            <person name="Barry K."/>
            <person name="LaButti K."/>
            <person name="Morin E."/>
            <person name="Salamov A."/>
            <person name="Lipzen A."/>
            <person name="Mereny Z."/>
            <person name="Hegedus B."/>
            <person name="Baldrian P."/>
            <person name="Stursova M."/>
            <person name="Weitz H."/>
            <person name="Taylor A."/>
            <person name="Grigoriev I.V."/>
            <person name="Nagy L.G."/>
            <person name="Martin F."/>
            <person name="Kauserud H."/>
        </authorList>
    </citation>
    <scope>NUCLEOTIDE SEQUENCE</scope>
    <source>
        <strain evidence="1">CBHHK200</strain>
    </source>
</reference>
<organism evidence="1 2">
    <name type="scientific">Mycena alexandri</name>
    <dbReference type="NCBI Taxonomy" id="1745969"/>
    <lineage>
        <taxon>Eukaryota</taxon>
        <taxon>Fungi</taxon>
        <taxon>Dikarya</taxon>
        <taxon>Basidiomycota</taxon>
        <taxon>Agaricomycotina</taxon>
        <taxon>Agaricomycetes</taxon>
        <taxon>Agaricomycetidae</taxon>
        <taxon>Agaricales</taxon>
        <taxon>Marasmiineae</taxon>
        <taxon>Mycenaceae</taxon>
        <taxon>Mycena</taxon>
    </lineage>
</organism>
<evidence type="ECO:0000313" key="1">
    <source>
        <dbReference type="EMBL" id="KAJ7036889.1"/>
    </source>
</evidence>
<protein>
    <submittedName>
        <fullName evidence="1">Uncharacterized protein</fullName>
    </submittedName>
</protein>
<dbReference type="EMBL" id="JARJCM010000040">
    <property type="protein sequence ID" value="KAJ7036889.1"/>
    <property type="molecule type" value="Genomic_DNA"/>
</dbReference>
<gene>
    <name evidence="1" type="ORF">C8F04DRAFT_953225</name>
</gene>
<dbReference type="AlphaFoldDB" id="A0AAD6SZF0"/>
<comment type="caution">
    <text evidence="1">The sequence shown here is derived from an EMBL/GenBank/DDBJ whole genome shotgun (WGS) entry which is preliminary data.</text>
</comment>
<keyword evidence="2" id="KW-1185">Reference proteome</keyword>
<name>A0AAD6SZF0_9AGAR</name>
<dbReference type="Proteomes" id="UP001218188">
    <property type="component" value="Unassembled WGS sequence"/>
</dbReference>
<sequence>MNNSKPSHPQTCALSEAPAHQGTVYQNIGRVFEILSNCDADPIQVVALLRTTRSIVSGSAALLMVSDLDFVPGDLDIYTPLSQEESAMEIVQHHMNFEAKTSRMPRGYPDSSAIHKVHRLEKGHRSMNVIIVRGEDPTAALFHFHSTIVMNCLTAFGLYCAYPSLTFFDVGVVNLPVVLREVGVRRNAEECFDKYRNRGVTLVNDVRKLPRHSIHECRKDAECPHTLRSTVDAQGLYITLFEPTEAEAEYVARHRYATIWMMGGPMCGEKGTYFNNFVASIKASEITVSKGLTRYFRA</sequence>
<proteinExistence type="predicted"/>